<dbReference type="InterPro" id="IPR011059">
    <property type="entry name" value="Metal-dep_hydrolase_composite"/>
</dbReference>
<comment type="similarity">
    <text evidence="1 6">Belongs to the metallo-dependent hydrolases superfamily. Adenine deaminase family.</text>
</comment>
<evidence type="ECO:0000313" key="9">
    <source>
        <dbReference type="EMBL" id="OTP28460.1"/>
    </source>
</evidence>
<evidence type="ECO:0000259" key="8">
    <source>
        <dbReference type="Pfam" id="PF13382"/>
    </source>
</evidence>
<gene>
    <name evidence="6" type="primary">ade</name>
    <name evidence="9" type="ORF">A5802_002202</name>
</gene>
<dbReference type="InterPro" id="IPR032466">
    <property type="entry name" value="Metal_Hydrolase"/>
</dbReference>
<dbReference type="Pfam" id="PF13382">
    <property type="entry name" value="Adenine_deam_C"/>
    <property type="match status" value="1"/>
</dbReference>
<evidence type="ECO:0000256" key="3">
    <source>
        <dbReference type="ARBA" id="ARBA00022801"/>
    </source>
</evidence>
<feature type="domain" description="Amidohydrolase-related" evidence="7">
    <location>
        <begin position="55"/>
        <end position="338"/>
    </location>
</feature>
<keyword evidence="4 6" id="KW-0464">Manganese</keyword>
<dbReference type="InterPro" id="IPR026912">
    <property type="entry name" value="Adenine_deam_C"/>
</dbReference>
<evidence type="ECO:0000256" key="5">
    <source>
        <dbReference type="ARBA" id="ARBA00047720"/>
    </source>
</evidence>
<dbReference type="PANTHER" id="PTHR11113">
    <property type="entry name" value="N-ACETYLGLUCOSAMINE-6-PHOSPHATE DEACETYLASE"/>
    <property type="match status" value="1"/>
</dbReference>
<feature type="domain" description="Adenine deaminase C-terminal" evidence="8">
    <location>
        <begin position="395"/>
        <end position="560"/>
    </location>
</feature>
<name>A0A1I4JYA2_ENTMU</name>
<comment type="catalytic activity">
    <reaction evidence="5 6">
        <text>adenine + H2O + H(+) = hypoxanthine + NH4(+)</text>
        <dbReference type="Rhea" id="RHEA:23688"/>
        <dbReference type="ChEBI" id="CHEBI:15377"/>
        <dbReference type="ChEBI" id="CHEBI:15378"/>
        <dbReference type="ChEBI" id="CHEBI:16708"/>
        <dbReference type="ChEBI" id="CHEBI:17368"/>
        <dbReference type="ChEBI" id="CHEBI:28938"/>
        <dbReference type="EC" id="3.5.4.2"/>
    </reaction>
</comment>
<comment type="cofactor">
    <cofactor evidence="6">
        <name>Mn(2+)</name>
        <dbReference type="ChEBI" id="CHEBI:29035"/>
    </cofactor>
</comment>
<dbReference type="PANTHER" id="PTHR11113:SF2">
    <property type="entry name" value="ADENINE DEAMINASE"/>
    <property type="match status" value="1"/>
</dbReference>
<dbReference type="SUPFAM" id="SSF51338">
    <property type="entry name" value="Composite domain of metallo-dependent hydrolases"/>
    <property type="match status" value="1"/>
</dbReference>
<reference evidence="9 10" key="1">
    <citation type="submission" date="2017-05" db="EMBL/GenBank/DDBJ databases">
        <title>The Genome Sequence of Enterococcus mundtii 6B1_DIV0119.</title>
        <authorList>
            <consortium name="The Broad Institute Genomics Platform"/>
            <consortium name="The Broad Institute Genomic Center for Infectious Diseases"/>
            <person name="Earl A."/>
            <person name="Manson A."/>
            <person name="Schwartman J."/>
            <person name="Gilmore M."/>
            <person name="Abouelleil A."/>
            <person name="Cao P."/>
            <person name="Chapman S."/>
            <person name="Cusick C."/>
            <person name="Shea T."/>
            <person name="Young S."/>
            <person name="Neafsey D."/>
            <person name="Nusbaum C."/>
            <person name="Birren B."/>
        </authorList>
    </citation>
    <scope>NUCLEOTIDE SEQUENCE [LARGE SCALE GENOMIC DNA]</scope>
    <source>
        <strain evidence="9 10">6B1_DIV0119</strain>
    </source>
</reference>
<protein>
    <recommendedName>
        <fullName evidence="2 6">Adenine deaminase</fullName>
        <shortName evidence="6">Adenase</shortName>
        <shortName evidence="6">Adenine aminase</shortName>
        <ecNumber evidence="2 6">3.5.4.2</ecNumber>
    </recommendedName>
</protein>
<dbReference type="SUPFAM" id="SSF51556">
    <property type="entry name" value="Metallo-dependent hydrolases"/>
    <property type="match status" value="1"/>
</dbReference>
<dbReference type="GO" id="GO:0000034">
    <property type="term" value="F:adenine deaminase activity"/>
    <property type="evidence" value="ECO:0007669"/>
    <property type="project" value="UniProtKB-UniRule"/>
</dbReference>
<dbReference type="RefSeq" id="WP_074799357.1">
    <property type="nucleotide sequence ID" value="NZ_FOUC01000002.1"/>
</dbReference>
<dbReference type="EC" id="3.5.4.2" evidence="2 6"/>
<dbReference type="GO" id="GO:0006146">
    <property type="term" value="P:adenine catabolic process"/>
    <property type="evidence" value="ECO:0007669"/>
    <property type="project" value="InterPro"/>
</dbReference>
<organism evidence="9 10">
    <name type="scientific">Enterococcus mundtii</name>
    <dbReference type="NCBI Taxonomy" id="53346"/>
    <lineage>
        <taxon>Bacteria</taxon>
        <taxon>Bacillati</taxon>
        <taxon>Bacillota</taxon>
        <taxon>Bacilli</taxon>
        <taxon>Lactobacillales</taxon>
        <taxon>Enterococcaceae</taxon>
        <taxon>Enterococcus</taxon>
    </lineage>
</organism>
<dbReference type="AlphaFoldDB" id="A0A1I4JYA2"/>
<dbReference type="EMBL" id="NGMS01000001">
    <property type="protein sequence ID" value="OTP28460.1"/>
    <property type="molecule type" value="Genomic_DNA"/>
</dbReference>
<dbReference type="Pfam" id="PF01979">
    <property type="entry name" value="Amidohydro_1"/>
    <property type="match status" value="1"/>
</dbReference>
<evidence type="ECO:0000259" key="7">
    <source>
        <dbReference type="Pfam" id="PF01979"/>
    </source>
</evidence>
<keyword evidence="3 6" id="KW-0378">Hydrolase</keyword>
<evidence type="ECO:0000256" key="2">
    <source>
        <dbReference type="ARBA" id="ARBA00012782"/>
    </source>
</evidence>
<evidence type="ECO:0000256" key="1">
    <source>
        <dbReference type="ARBA" id="ARBA00006773"/>
    </source>
</evidence>
<dbReference type="Gene3D" id="2.30.40.10">
    <property type="entry name" value="Urease, subunit C, domain 1"/>
    <property type="match status" value="1"/>
</dbReference>
<evidence type="ECO:0000256" key="6">
    <source>
        <dbReference type="HAMAP-Rule" id="MF_01518"/>
    </source>
</evidence>
<dbReference type="HAMAP" id="MF_01518">
    <property type="entry name" value="Adenine_deamin"/>
    <property type="match status" value="1"/>
</dbReference>
<sequence length="574" mass="63977">MKIDLLIRDAQVYNTAKQCFEKKHVTVSGEKFYYITTKDLSHLEILHEIDGRGKYMIPGLIDSHMHIESSMTTPSIFSKAVLPFGVTTVIADAHEMANVFGLEGLTEFMAAETELDIFHAIPSSVPSTTPELETTGGIIGLAETEKLLDNPKVICLGEAMNFHGIAHEPNSLIRQIIDLCKEKRPTMPLEGHCPKIYEEELAAFMYSGISSDHTHQFPESLAEKIENGMFIQFQNKSITPENMAVITENEYYDYACLITDDVMADDLLTGHLNENLKKAVEAGLPVEQAIYMTTYTPARRMGLNDRGLIGPGRMADFILLDDLSTFAISAVFKSGKEVYRQGEAITYPEKIEQFPASYSQTVHCKKLSLDDLRLPVKTDLASVRCNVIRKHEVGTFTERITKEIPVKDGYLDWENSDCALLLVMERYGKNGNVAYALMEEPISKPGSIATTWAHDHHNVMVMGNNCQDILLAQQKLLELQGGYVVVNEGKLTATCPLPIGGIVSQAPIEELGQDLKTVRREMQNLGYKNMNEIMSFSTLSLPVSPAIKMTDKGMMNTKTQEFYPLVFPSDGVLL</sequence>
<dbReference type="InterPro" id="IPR006680">
    <property type="entry name" value="Amidohydro-rel"/>
</dbReference>
<evidence type="ECO:0000313" key="10">
    <source>
        <dbReference type="Proteomes" id="UP000195024"/>
    </source>
</evidence>
<evidence type="ECO:0000256" key="4">
    <source>
        <dbReference type="ARBA" id="ARBA00023211"/>
    </source>
</evidence>
<dbReference type="InterPro" id="IPR006679">
    <property type="entry name" value="Adenine_deam"/>
</dbReference>
<dbReference type="Gene3D" id="3.20.20.140">
    <property type="entry name" value="Metal-dependent hydrolases"/>
    <property type="match status" value="1"/>
</dbReference>
<dbReference type="Proteomes" id="UP000195024">
    <property type="component" value="Unassembled WGS sequence"/>
</dbReference>
<comment type="caution">
    <text evidence="9">The sequence shown here is derived from an EMBL/GenBank/DDBJ whole genome shotgun (WGS) entry which is preliminary data.</text>
</comment>
<dbReference type="CDD" id="cd01295">
    <property type="entry name" value="AdeC"/>
    <property type="match status" value="1"/>
</dbReference>
<proteinExistence type="inferred from homology"/>
<accession>A0A1I4JYA2</accession>